<dbReference type="GO" id="GO:0006796">
    <property type="term" value="P:phosphate-containing compound metabolic process"/>
    <property type="evidence" value="ECO:0007669"/>
    <property type="project" value="UniProtKB-ARBA"/>
</dbReference>
<dbReference type="PRINTS" id="PR00990">
    <property type="entry name" value="RIBOKINASE"/>
</dbReference>
<dbReference type="RefSeq" id="WP_084524470.1">
    <property type="nucleotide sequence ID" value="NZ_FQZS01000012.1"/>
</dbReference>
<gene>
    <name evidence="4" type="ORF">SAMN02745176_01923</name>
</gene>
<dbReference type="AlphaFoldDB" id="A0A1M6FEH4"/>
<dbReference type="InterPro" id="IPR011611">
    <property type="entry name" value="PfkB_dom"/>
</dbReference>
<feature type="domain" description="Carbohydrate kinase PfkB" evidence="3">
    <location>
        <begin position="5"/>
        <end position="201"/>
    </location>
</feature>
<dbReference type="InterPro" id="IPR029056">
    <property type="entry name" value="Ribokinase-like"/>
</dbReference>
<name>A0A1M6FEH4_9FIRM</name>
<evidence type="ECO:0000313" key="5">
    <source>
        <dbReference type="Proteomes" id="UP000184442"/>
    </source>
</evidence>
<dbReference type="Pfam" id="PF00294">
    <property type="entry name" value="PfkB"/>
    <property type="match status" value="1"/>
</dbReference>
<protein>
    <submittedName>
        <fullName evidence="4">PfkB family carbohydrate kinase</fullName>
    </submittedName>
</protein>
<dbReference type="SUPFAM" id="SSF53613">
    <property type="entry name" value="Ribokinase-like"/>
    <property type="match status" value="1"/>
</dbReference>
<keyword evidence="2 4" id="KW-0418">Kinase</keyword>
<evidence type="ECO:0000256" key="1">
    <source>
        <dbReference type="ARBA" id="ARBA00022679"/>
    </source>
</evidence>
<dbReference type="GO" id="GO:0016301">
    <property type="term" value="F:kinase activity"/>
    <property type="evidence" value="ECO:0007669"/>
    <property type="project" value="UniProtKB-KW"/>
</dbReference>
<dbReference type="EMBL" id="FQZS01000012">
    <property type="protein sequence ID" value="SHI96128.1"/>
    <property type="molecule type" value="Genomic_DNA"/>
</dbReference>
<evidence type="ECO:0000313" key="4">
    <source>
        <dbReference type="EMBL" id="SHI96128.1"/>
    </source>
</evidence>
<dbReference type="PANTHER" id="PTHR10584">
    <property type="entry name" value="SUGAR KINASE"/>
    <property type="match status" value="1"/>
</dbReference>
<sequence>MNKGNVLVFGGIIIDSYMAVEDYPIRGQDVFIHDSFDRVGGCSINVAQTLKNMGMNPYVVSAVGGDARGNMIMKYLSDEKFYTDCIKQFEKENTGYCATILEDGGERTFLTYKGCESFFSTEMIPDVLIKDTSYVYITGYYLLDERYSKDILSTIGKLKDKGSRILFDPGPMIHHVKKETILSVLSKADIITPNESEAKKLKNCSH</sequence>
<organism evidence="4 5">
    <name type="scientific">Lutispora thermophila DSM 19022</name>
    <dbReference type="NCBI Taxonomy" id="1122184"/>
    <lineage>
        <taxon>Bacteria</taxon>
        <taxon>Bacillati</taxon>
        <taxon>Bacillota</taxon>
        <taxon>Clostridia</taxon>
        <taxon>Lutisporales</taxon>
        <taxon>Lutisporaceae</taxon>
        <taxon>Lutispora</taxon>
    </lineage>
</organism>
<dbReference type="GO" id="GO:0005829">
    <property type="term" value="C:cytosol"/>
    <property type="evidence" value="ECO:0007669"/>
    <property type="project" value="TreeGrafter"/>
</dbReference>
<dbReference type="PANTHER" id="PTHR10584:SF166">
    <property type="entry name" value="RIBOKINASE"/>
    <property type="match status" value="1"/>
</dbReference>
<dbReference type="Proteomes" id="UP000184442">
    <property type="component" value="Unassembled WGS sequence"/>
</dbReference>
<keyword evidence="1" id="KW-0808">Transferase</keyword>
<evidence type="ECO:0000259" key="3">
    <source>
        <dbReference type="Pfam" id="PF00294"/>
    </source>
</evidence>
<dbReference type="STRING" id="1122184.SAMN02745176_01923"/>
<proteinExistence type="predicted"/>
<dbReference type="Gene3D" id="3.40.1190.20">
    <property type="match status" value="1"/>
</dbReference>
<accession>A0A1M6FEH4</accession>
<dbReference type="OrthoDB" id="9775849at2"/>
<keyword evidence="5" id="KW-1185">Reference proteome</keyword>
<evidence type="ECO:0000256" key="2">
    <source>
        <dbReference type="ARBA" id="ARBA00022777"/>
    </source>
</evidence>
<reference evidence="4 5" key="1">
    <citation type="submission" date="2016-11" db="EMBL/GenBank/DDBJ databases">
        <authorList>
            <person name="Jaros S."/>
            <person name="Januszkiewicz K."/>
            <person name="Wedrychowicz H."/>
        </authorList>
    </citation>
    <scope>NUCLEOTIDE SEQUENCE [LARGE SCALE GENOMIC DNA]</scope>
    <source>
        <strain evidence="4 5">DSM 19022</strain>
    </source>
</reference>
<dbReference type="InterPro" id="IPR002139">
    <property type="entry name" value="Ribo/fructo_kinase"/>
</dbReference>